<comment type="caution">
    <text evidence="3">The sequence shown here is derived from an EMBL/GenBank/DDBJ whole genome shotgun (WGS) entry which is preliminary data.</text>
</comment>
<protein>
    <submittedName>
        <fullName evidence="3">WxL domain-containing protein</fullName>
    </submittedName>
</protein>
<evidence type="ECO:0000259" key="2">
    <source>
        <dbReference type="Pfam" id="PF13731"/>
    </source>
</evidence>
<dbReference type="AlphaFoldDB" id="A0A6I4XRD2"/>
<accession>A0A6I4XRD2</accession>
<sequence>MKKMVLALGILGISSLGVPVTGLAAEANPSTSMTSEASLTINPGILSLDSVSNFDFGTGNIADFAQQEKVITTVSNETSSVSDFRGPNTVGWQLTAKLSKISNADQKELANAKITLKGTETAGDAALSANAELVAGATDPTSVATADGATGLAINTFDFSTTTLTVPQQNVYSGDYTGTITWTLSNSYQAQ</sequence>
<dbReference type="InterPro" id="IPR027994">
    <property type="entry name" value="WxL_dom"/>
</dbReference>
<evidence type="ECO:0000256" key="1">
    <source>
        <dbReference type="SAM" id="SignalP"/>
    </source>
</evidence>
<dbReference type="Pfam" id="PF13731">
    <property type="entry name" value="WxL"/>
    <property type="match status" value="1"/>
</dbReference>
<gene>
    <name evidence="3" type="ORF">GTI89_09080</name>
</gene>
<reference evidence="3 4" key="1">
    <citation type="submission" date="2019-04" db="EMBL/GenBank/DDBJ databases">
        <title>Step-wise assembly of the neonatal virome modulated by breast feeding.</title>
        <authorList>
            <person name="Liang G."/>
            <person name="Bushman F."/>
        </authorList>
    </citation>
    <scope>NUCLEOTIDE SEQUENCE [LARGE SCALE GENOMIC DNA]</scope>
    <source>
        <strain evidence="3 4">E3404</strain>
    </source>
</reference>
<evidence type="ECO:0000313" key="3">
    <source>
        <dbReference type="EMBL" id="MXS26210.1"/>
    </source>
</evidence>
<feature type="signal peptide" evidence="1">
    <location>
        <begin position="1"/>
        <end position="24"/>
    </location>
</feature>
<dbReference type="Proteomes" id="UP000439965">
    <property type="component" value="Unassembled WGS sequence"/>
</dbReference>
<dbReference type="RefSeq" id="WP_003126111.1">
    <property type="nucleotide sequence ID" value="NZ_CP046307.1"/>
</dbReference>
<feature type="chain" id="PRO_5026252452" evidence="1">
    <location>
        <begin position="25"/>
        <end position="191"/>
    </location>
</feature>
<dbReference type="EMBL" id="WVTI01000006">
    <property type="protein sequence ID" value="MXS26210.1"/>
    <property type="molecule type" value="Genomic_DNA"/>
</dbReference>
<organism evidence="3 4">
    <name type="scientific">Enterococcus gallinarum</name>
    <dbReference type="NCBI Taxonomy" id="1353"/>
    <lineage>
        <taxon>Bacteria</taxon>
        <taxon>Bacillati</taxon>
        <taxon>Bacillota</taxon>
        <taxon>Bacilli</taxon>
        <taxon>Lactobacillales</taxon>
        <taxon>Enterococcaceae</taxon>
        <taxon>Enterococcus</taxon>
    </lineage>
</organism>
<name>A0A6I4XRD2_ENTGA</name>
<feature type="domain" description="WxL" evidence="2">
    <location>
        <begin position="36"/>
        <end position="186"/>
    </location>
</feature>
<proteinExistence type="predicted"/>
<evidence type="ECO:0000313" key="4">
    <source>
        <dbReference type="Proteomes" id="UP000439965"/>
    </source>
</evidence>
<keyword evidence="1" id="KW-0732">Signal</keyword>